<feature type="region of interest" description="Disordered" evidence="1">
    <location>
        <begin position="15"/>
        <end position="122"/>
    </location>
</feature>
<evidence type="ECO:0000256" key="1">
    <source>
        <dbReference type="SAM" id="MobiDB-lite"/>
    </source>
</evidence>
<protein>
    <recommendedName>
        <fullName evidence="2">PD-(D/E)XK nuclease-like domain-containing protein</fullName>
    </recommendedName>
</protein>
<dbReference type="EMBL" id="LYXU01000001">
    <property type="protein sequence ID" value="OBS26128.1"/>
    <property type="molecule type" value="Genomic_DNA"/>
</dbReference>
<comment type="caution">
    <text evidence="3">The sequence shown here is derived from an EMBL/GenBank/DDBJ whole genome shotgun (WGS) entry which is preliminary data.</text>
</comment>
<name>A0A1B8B065_FUSPO</name>
<dbReference type="InterPro" id="IPR046797">
    <property type="entry name" value="PDDEXK_12"/>
</dbReference>
<dbReference type="OMA" id="DHEMARI"/>
<keyword evidence="4" id="KW-1185">Reference proteome</keyword>
<organism evidence="3 4">
    <name type="scientific">Fusarium poae</name>
    <dbReference type="NCBI Taxonomy" id="36050"/>
    <lineage>
        <taxon>Eukaryota</taxon>
        <taxon>Fungi</taxon>
        <taxon>Dikarya</taxon>
        <taxon>Ascomycota</taxon>
        <taxon>Pezizomycotina</taxon>
        <taxon>Sordariomycetes</taxon>
        <taxon>Hypocreomycetidae</taxon>
        <taxon>Hypocreales</taxon>
        <taxon>Nectriaceae</taxon>
        <taxon>Fusarium</taxon>
    </lineage>
</organism>
<dbReference type="Proteomes" id="UP000091967">
    <property type="component" value="Unassembled WGS sequence"/>
</dbReference>
<dbReference type="AlphaFoldDB" id="A0A1B8B065"/>
<feature type="domain" description="PD-(D/E)XK nuclease-like" evidence="2">
    <location>
        <begin position="186"/>
        <end position="425"/>
    </location>
</feature>
<dbReference type="Pfam" id="PF20516">
    <property type="entry name" value="PDDEXK_12"/>
    <property type="match status" value="1"/>
</dbReference>
<feature type="compositionally biased region" description="Polar residues" evidence="1">
    <location>
        <begin position="19"/>
        <end position="40"/>
    </location>
</feature>
<proteinExistence type="predicted"/>
<dbReference type="STRING" id="36050.A0A1B8B065"/>
<evidence type="ECO:0000313" key="3">
    <source>
        <dbReference type="EMBL" id="OBS26128.1"/>
    </source>
</evidence>
<evidence type="ECO:0000259" key="2">
    <source>
        <dbReference type="Pfam" id="PF20516"/>
    </source>
</evidence>
<gene>
    <name evidence="3" type="ORF">FPOA_00071</name>
</gene>
<feature type="compositionally biased region" description="Low complexity" evidence="1">
    <location>
        <begin position="99"/>
        <end position="117"/>
    </location>
</feature>
<accession>A0A1B8B065</accession>
<evidence type="ECO:0000313" key="4">
    <source>
        <dbReference type="Proteomes" id="UP000091967"/>
    </source>
</evidence>
<sequence>MRPADINNWIHELEIPENLTCQDPPQSHSDNKSSITNQALPPSPPTSAERRRKRAMEGDSEPTPKRHKAQHDPQKTPRATRSHVGKGFPAPEATGSVLETPSEAQSQSTTSQASGRSSPRKQLVSLELSRSGLETRNFTMNGAQLPSDLLSILEGLQDIKDSGLGIISEVWKDRIRDMAKTDHEMARIRDHMFGAPQTRDKYGPTPCPVDVQTLATEAADCEETKQNEAGWNMMVHYPLLFQAVYGPQRNRQLLGVAPCTTAKVIQEYLPVAWQAKMVDFCIFIDSSDHIEEIQDARRILPSGYINHTDFYGLRNHPIALSIETKSASSTAAGSAELQIGTWQSAQWRFLEDLVARNGGCIDDLPFLPAIIVQGHQWSFAATTRDARKTVLWLPFHFGSTEDIIGIYKTVLGLQQICYWVNETFWPWYKKNALGIKD</sequence>
<reference evidence="3 4" key="1">
    <citation type="submission" date="2016-06" db="EMBL/GenBank/DDBJ databases">
        <title>Living apart together: crosstalk between the core and supernumerary genomes in a fungal plant pathogen.</title>
        <authorList>
            <person name="Vanheule A."/>
            <person name="Audenaert K."/>
            <person name="Warris S."/>
            <person name="Van De Geest H."/>
            <person name="Schijlen E."/>
            <person name="Hofte M."/>
            <person name="De Saeger S."/>
            <person name="Haesaert G."/>
            <person name="Waalwijk C."/>
            <person name="Van Der Lee T."/>
        </authorList>
    </citation>
    <scope>NUCLEOTIDE SEQUENCE [LARGE SCALE GENOMIC DNA]</scope>
    <source>
        <strain evidence="3 4">2516</strain>
    </source>
</reference>